<dbReference type="GO" id="GO:0022625">
    <property type="term" value="C:cytosolic large ribosomal subunit"/>
    <property type="evidence" value="ECO:0007669"/>
    <property type="project" value="TreeGrafter"/>
</dbReference>
<dbReference type="GO" id="GO:0003735">
    <property type="term" value="F:structural constituent of ribosome"/>
    <property type="evidence" value="ECO:0007669"/>
    <property type="project" value="InterPro"/>
</dbReference>
<evidence type="ECO:0000256" key="4">
    <source>
        <dbReference type="ARBA" id="ARBA00023274"/>
    </source>
</evidence>
<proteinExistence type="inferred from homology"/>
<reference evidence="9" key="1">
    <citation type="journal article" date="2020" name="mSystems">
        <title>Genome- and Community-Level Interaction Insights into Carbon Utilization and Element Cycling Functions of Hydrothermarchaeota in Hydrothermal Sediment.</title>
        <authorList>
            <person name="Zhou Z."/>
            <person name="Liu Y."/>
            <person name="Xu W."/>
            <person name="Pan J."/>
            <person name="Luo Z.H."/>
            <person name="Li M."/>
        </authorList>
    </citation>
    <scope>NUCLEOTIDE SEQUENCE [LARGE SCALE GENOMIC DNA]</scope>
    <source>
        <strain evidence="9">HyVt-460</strain>
    </source>
</reference>
<comment type="similarity">
    <text evidence="1 6 7">Belongs to the universal ribosomal protein uL13 family.</text>
</comment>
<evidence type="ECO:0000256" key="1">
    <source>
        <dbReference type="ARBA" id="ARBA00006227"/>
    </source>
</evidence>
<dbReference type="Gene3D" id="3.90.1180.10">
    <property type="entry name" value="Ribosomal protein L13"/>
    <property type="match status" value="1"/>
</dbReference>
<dbReference type="HAMAP" id="MF_01366">
    <property type="entry name" value="Ribosomal_uL13"/>
    <property type="match status" value="1"/>
</dbReference>
<dbReference type="GO" id="GO:0003729">
    <property type="term" value="F:mRNA binding"/>
    <property type="evidence" value="ECO:0007669"/>
    <property type="project" value="TreeGrafter"/>
</dbReference>
<dbReference type="PANTHER" id="PTHR11545">
    <property type="entry name" value="RIBOSOMAL PROTEIN L13"/>
    <property type="match status" value="1"/>
</dbReference>
<evidence type="ECO:0000256" key="8">
    <source>
        <dbReference type="RuleBase" id="RU003878"/>
    </source>
</evidence>
<comment type="caution">
    <text evidence="9">The sequence shown here is derived from an EMBL/GenBank/DDBJ whole genome shotgun (WGS) entry which is preliminary data.</text>
</comment>
<evidence type="ECO:0000256" key="3">
    <source>
        <dbReference type="ARBA" id="ARBA00022980"/>
    </source>
</evidence>
<evidence type="ECO:0000256" key="6">
    <source>
        <dbReference type="HAMAP-Rule" id="MF_01366"/>
    </source>
</evidence>
<dbReference type="InterPro" id="IPR036899">
    <property type="entry name" value="Ribosomal_uL13_sf"/>
</dbReference>
<evidence type="ECO:0000313" key="9">
    <source>
        <dbReference type="EMBL" id="HHM01440.1"/>
    </source>
</evidence>
<dbReference type="InterPro" id="IPR005822">
    <property type="entry name" value="Ribosomal_uL13"/>
</dbReference>
<sequence length="146" mass="16439">MKTYSAKKADLDQPRAWFIVDAKGKTLGRLASQVAHVLKGKHKPTYGTHYDIGDFVIVINAEQVRLTGNKMNQKTYFRHSGYPGGEKITPVRLMLQRHPERVVTSAVKGMLPKNSLGRQMLRKLKVYAGGEHPHVAQQPQPLEIKN</sequence>
<dbReference type="FunFam" id="3.90.1180.10:FF:000001">
    <property type="entry name" value="50S ribosomal protein L13"/>
    <property type="match status" value="1"/>
</dbReference>
<dbReference type="PANTHER" id="PTHR11545:SF2">
    <property type="entry name" value="LARGE RIBOSOMAL SUBUNIT PROTEIN UL13M"/>
    <property type="match status" value="1"/>
</dbReference>
<evidence type="ECO:0000256" key="5">
    <source>
        <dbReference type="ARBA" id="ARBA00035201"/>
    </source>
</evidence>
<dbReference type="AlphaFoldDB" id="A0A7V5RNV2"/>
<name>A0A7V5RNV2_CALAY</name>
<dbReference type="PIRSF" id="PIRSF002181">
    <property type="entry name" value="Ribosomal_L13"/>
    <property type="match status" value="1"/>
</dbReference>
<dbReference type="EMBL" id="DRLI01000016">
    <property type="protein sequence ID" value="HHM01440.1"/>
    <property type="molecule type" value="Genomic_DNA"/>
</dbReference>
<dbReference type="GO" id="GO:0006412">
    <property type="term" value="P:translation"/>
    <property type="evidence" value="ECO:0007669"/>
    <property type="project" value="UniProtKB-UniRule"/>
</dbReference>
<evidence type="ECO:0000256" key="2">
    <source>
        <dbReference type="ARBA" id="ARBA00011838"/>
    </source>
</evidence>
<comment type="function">
    <text evidence="6 8">This protein is one of the early assembly proteins of the 50S ribosomal subunit, although it is not seen to bind rRNA by itself. It is important during the early stages of 50S assembly.</text>
</comment>
<keyword evidence="4 6" id="KW-0687">Ribonucleoprotein</keyword>
<dbReference type="NCBIfam" id="TIGR01066">
    <property type="entry name" value="rplM_bact"/>
    <property type="match status" value="1"/>
</dbReference>
<keyword evidence="3 6" id="KW-0689">Ribosomal protein</keyword>
<gene>
    <name evidence="6 8" type="primary">rplM</name>
    <name evidence="9" type="ORF">ENJ15_00390</name>
</gene>
<dbReference type="PROSITE" id="PS00783">
    <property type="entry name" value="RIBOSOMAL_L13"/>
    <property type="match status" value="1"/>
</dbReference>
<dbReference type="GO" id="GO:0017148">
    <property type="term" value="P:negative regulation of translation"/>
    <property type="evidence" value="ECO:0007669"/>
    <property type="project" value="TreeGrafter"/>
</dbReference>
<dbReference type="CDD" id="cd00392">
    <property type="entry name" value="Ribosomal_L13"/>
    <property type="match status" value="1"/>
</dbReference>
<protein>
    <recommendedName>
        <fullName evidence="5 6">Large ribosomal subunit protein uL13</fullName>
    </recommendedName>
</protein>
<dbReference type="Pfam" id="PF00572">
    <property type="entry name" value="Ribosomal_L13"/>
    <property type="match status" value="1"/>
</dbReference>
<accession>A0A7V5RNV2</accession>
<evidence type="ECO:0000256" key="7">
    <source>
        <dbReference type="RuleBase" id="RU003877"/>
    </source>
</evidence>
<dbReference type="Proteomes" id="UP000885771">
    <property type="component" value="Unassembled WGS sequence"/>
</dbReference>
<comment type="subunit">
    <text evidence="2 6">Part of the 50S ribosomal subunit.</text>
</comment>
<dbReference type="InterPro" id="IPR005823">
    <property type="entry name" value="Ribosomal_uL13_bac-type"/>
</dbReference>
<dbReference type="SUPFAM" id="SSF52161">
    <property type="entry name" value="Ribosomal protein L13"/>
    <property type="match status" value="1"/>
</dbReference>
<organism evidence="9">
    <name type="scientific">Caldithrix abyssi</name>
    <dbReference type="NCBI Taxonomy" id="187145"/>
    <lineage>
        <taxon>Bacteria</taxon>
        <taxon>Pseudomonadati</taxon>
        <taxon>Calditrichota</taxon>
        <taxon>Calditrichia</taxon>
        <taxon>Calditrichales</taxon>
        <taxon>Calditrichaceae</taxon>
        <taxon>Caldithrix</taxon>
    </lineage>
</organism>
<dbReference type="InterPro" id="IPR023563">
    <property type="entry name" value="Ribosomal_uL13_CS"/>
</dbReference>